<dbReference type="InterPro" id="IPR054416">
    <property type="entry name" value="GST_UstS-like_C"/>
</dbReference>
<evidence type="ECO:0000259" key="2">
    <source>
        <dbReference type="Pfam" id="PF22041"/>
    </source>
</evidence>
<organism evidence="3 4">
    <name type="scientific">Aspergillus calidoustus</name>
    <dbReference type="NCBI Taxonomy" id="454130"/>
    <lineage>
        <taxon>Eukaryota</taxon>
        <taxon>Fungi</taxon>
        <taxon>Dikarya</taxon>
        <taxon>Ascomycota</taxon>
        <taxon>Pezizomycotina</taxon>
        <taxon>Eurotiomycetes</taxon>
        <taxon>Eurotiomycetidae</taxon>
        <taxon>Eurotiales</taxon>
        <taxon>Aspergillaceae</taxon>
        <taxon>Aspergillus</taxon>
        <taxon>Aspergillus subgen. Nidulantes</taxon>
    </lineage>
</organism>
<dbReference type="InterPro" id="IPR036282">
    <property type="entry name" value="Glutathione-S-Trfase_C_sf"/>
</dbReference>
<feature type="domain" description="Glutathione S-transferase UstS-like C-terminal" evidence="2">
    <location>
        <begin position="132"/>
        <end position="270"/>
    </location>
</feature>
<dbReference type="InterPro" id="IPR036249">
    <property type="entry name" value="Thioredoxin-like_sf"/>
</dbReference>
<evidence type="ECO:0000313" key="3">
    <source>
        <dbReference type="EMBL" id="CEN61012.1"/>
    </source>
</evidence>
<protein>
    <submittedName>
        <fullName evidence="3">Uncharacterized protein</fullName>
    </submittedName>
</protein>
<sequence length="284" mass="31274">MNLELTVNKMTIPARVHFFDILSALPGPAKSWSPNTLKIRIALNYKRIPYTQTYISLPDIEPLLKSLAIPAHAPGTAPKPYTLPAIVHPSLKSDSNPSGALNDSVPIALHLDEVFPAPEYPALFPNGQASYALAVAVNELMRNVVFAGYALLVARIADILDEPRGKEYFIQTRSESLGKPLSEVRPTDQGEITRLVEEMKKKMGVIIQMLEGGGKNKAGPFFEGVQPGLADFIFQAFMLWVKVADEEVWSELVAVGNGEVRALWDAVYPWVEGQGEEVVWNVPQ</sequence>
<dbReference type="InterPro" id="IPR004045">
    <property type="entry name" value="Glutathione_S-Trfase_N"/>
</dbReference>
<keyword evidence="4" id="KW-1185">Reference proteome</keyword>
<dbReference type="EMBL" id="CDMC01000006">
    <property type="protein sequence ID" value="CEN61012.1"/>
    <property type="molecule type" value="Genomic_DNA"/>
</dbReference>
<dbReference type="Proteomes" id="UP000054771">
    <property type="component" value="Unassembled WGS sequence"/>
</dbReference>
<dbReference type="OrthoDB" id="4951845at2759"/>
<gene>
    <name evidence="3" type="ORF">ASPCAL07681</name>
</gene>
<accession>A0A0U5GQG0</accession>
<reference evidence="4" key="1">
    <citation type="journal article" date="2016" name="Genome Announc.">
        <title>Draft genome sequences of fungus Aspergillus calidoustus.</title>
        <authorList>
            <person name="Horn F."/>
            <person name="Linde J."/>
            <person name="Mattern D.J."/>
            <person name="Walther G."/>
            <person name="Guthke R."/>
            <person name="Scherlach K."/>
            <person name="Martin K."/>
            <person name="Brakhage A.A."/>
            <person name="Petzke L."/>
            <person name="Valiante V."/>
        </authorList>
    </citation>
    <scope>NUCLEOTIDE SEQUENCE [LARGE SCALE GENOMIC DNA]</scope>
    <source>
        <strain evidence="4">SF006504</strain>
    </source>
</reference>
<dbReference type="Gene3D" id="3.40.30.10">
    <property type="entry name" value="Glutaredoxin"/>
    <property type="match status" value="1"/>
</dbReference>
<feature type="domain" description="GST N-terminal" evidence="1">
    <location>
        <begin position="32"/>
        <end position="113"/>
    </location>
</feature>
<dbReference type="OMA" id="QFYEVIA"/>
<dbReference type="Pfam" id="PF13409">
    <property type="entry name" value="GST_N_2"/>
    <property type="match status" value="1"/>
</dbReference>
<dbReference type="Gene3D" id="1.20.1050.10">
    <property type="match status" value="1"/>
</dbReference>
<proteinExistence type="predicted"/>
<evidence type="ECO:0000313" key="4">
    <source>
        <dbReference type="Proteomes" id="UP000054771"/>
    </source>
</evidence>
<name>A0A0U5GQG0_ASPCI</name>
<dbReference type="SUPFAM" id="SSF52833">
    <property type="entry name" value="Thioredoxin-like"/>
    <property type="match status" value="1"/>
</dbReference>
<dbReference type="AlphaFoldDB" id="A0A0U5GQG0"/>
<evidence type="ECO:0000259" key="1">
    <source>
        <dbReference type="Pfam" id="PF13409"/>
    </source>
</evidence>
<dbReference type="Pfam" id="PF22041">
    <property type="entry name" value="GST_C_7"/>
    <property type="match status" value="1"/>
</dbReference>
<dbReference type="SUPFAM" id="SSF47616">
    <property type="entry name" value="GST C-terminal domain-like"/>
    <property type="match status" value="1"/>
</dbReference>